<name>A0A0H2RZY9_9AGAM</name>
<evidence type="ECO:0000313" key="2">
    <source>
        <dbReference type="EMBL" id="KLO10341.1"/>
    </source>
</evidence>
<evidence type="ECO:0000256" key="1">
    <source>
        <dbReference type="SAM" id="MobiDB-lite"/>
    </source>
</evidence>
<dbReference type="AlphaFoldDB" id="A0A0H2RZY9"/>
<feature type="region of interest" description="Disordered" evidence="1">
    <location>
        <begin position="1"/>
        <end position="38"/>
    </location>
</feature>
<gene>
    <name evidence="2" type="ORF">SCHPADRAFT_524610</name>
</gene>
<dbReference type="Proteomes" id="UP000053477">
    <property type="component" value="Unassembled WGS sequence"/>
</dbReference>
<reference evidence="2 3" key="1">
    <citation type="submission" date="2015-04" db="EMBL/GenBank/DDBJ databases">
        <title>Complete genome sequence of Schizopora paradoxa KUC8140, a cosmopolitan wood degrader in East Asia.</title>
        <authorList>
            <consortium name="DOE Joint Genome Institute"/>
            <person name="Min B."/>
            <person name="Park H."/>
            <person name="Jang Y."/>
            <person name="Kim J.-J."/>
            <person name="Kim K.H."/>
            <person name="Pangilinan J."/>
            <person name="Lipzen A."/>
            <person name="Riley R."/>
            <person name="Grigoriev I.V."/>
            <person name="Spatafora J.W."/>
            <person name="Choi I.-G."/>
        </authorList>
    </citation>
    <scope>NUCLEOTIDE SEQUENCE [LARGE SCALE GENOMIC DNA]</scope>
    <source>
        <strain evidence="2 3">KUC8140</strain>
    </source>
</reference>
<keyword evidence="3" id="KW-1185">Reference proteome</keyword>
<evidence type="ECO:0000313" key="3">
    <source>
        <dbReference type="Proteomes" id="UP000053477"/>
    </source>
</evidence>
<feature type="compositionally biased region" description="Polar residues" evidence="1">
    <location>
        <begin position="1"/>
        <end position="12"/>
    </location>
</feature>
<accession>A0A0H2RZY9</accession>
<dbReference type="EMBL" id="KQ086029">
    <property type="protein sequence ID" value="KLO10341.1"/>
    <property type="molecule type" value="Genomic_DNA"/>
</dbReference>
<dbReference type="InParanoid" id="A0A0H2RZY9"/>
<proteinExistence type="predicted"/>
<protein>
    <submittedName>
        <fullName evidence="2">Uncharacterized protein</fullName>
    </submittedName>
</protein>
<organism evidence="2 3">
    <name type="scientific">Schizopora paradoxa</name>
    <dbReference type="NCBI Taxonomy" id="27342"/>
    <lineage>
        <taxon>Eukaryota</taxon>
        <taxon>Fungi</taxon>
        <taxon>Dikarya</taxon>
        <taxon>Basidiomycota</taxon>
        <taxon>Agaricomycotina</taxon>
        <taxon>Agaricomycetes</taxon>
        <taxon>Hymenochaetales</taxon>
        <taxon>Schizoporaceae</taxon>
        <taxon>Schizopora</taxon>
    </lineage>
</organism>
<sequence length="170" mass="19211">MEMSRRTGQQITGRGDGDEPRTGQIGVHVSEPPSRMTKTKVTTHISLLPRATRFEMTTLVERSSSNICRAGETMGHIGWPRNYLGEPRECAMVLRLKQSEGKLVVWLAVSNSAKSPEGVQVVSWVDLSRAFLRATTFLRYQESGLGWRAPRSLRNRVLNFFRPSFIHQTP</sequence>